<dbReference type="Pfam" id="PF14009">
    <property type="entry name" value="PADRE"/>
    <property type="match status" value="1"/>
</dbReference>
<sequence>MGNYISCTLSTPIGGKSSTSSTTTVIFPSGQIRQFHEPVKAAELMFEIPNFFLVNSQSVHLGRRFSALMADEDLEMGNLYVMFPMKKVNSVVSVADMGALFLAAERVSGGKKRRVIGGGESNVSVWPEVEAEESKPKLKLDGGGDDDDVMEGFSPAPEFAHRRSMCRLRKPLLETIVEEPICSR</sequence>
<evidence type="ECO:0000313" key="2">
    <source>
        <dbReference type="Proteomes" id="UP001642487"/>
    </source>
</evidence>
<keyword evidence="2" id="KW-1185">Reference proteome</keyword>
<dbReference type="PANTHER" id="PTHR33052">
    <property type="entry name" value="DUF4228 DOMAIN PROTEIN-RELATED"/>
    <property type="match status" value="1"/>
</dbReference>
<organism evidence="1 2">
    <name type="scientific">Citrullus colocynthis</name>
    <name type="common">colocynth</name>
    <dbReference type="NCBI Taxonomy" id="252529"/>
    <lineage>
        <taxon>Eukaryota</taxon>
        <taxon>Viridiplantae</taxon>
        <taxon>Streptophyta</taxon>
        <taxon>Embryophyta</taxon>
        <taxon>Tracheophyta</taxon>
        <taxon>Spermatophyta</taxon>
        <taxon>Magnoliopsida</taxon>
        <taxon>eudicotyledons</taxon>
        <taxon>Gunneridae</taxon>
        <taxon>Pentapetalae</taxon>
        <taxon>rosids</taxon>
        <taxon>fabids</taxon>
        <taxon>Cucurbitales</taxon>
        <taxon>Cucurbitaceae</taxon>
        <taxon>Benincaseae</taxon>
        <taxon>Citrullus</taxon>
    </lineage>
</organism>
<name>A0ABP0Z4I5_9ROSI</name>
<gene>
    <name evidence="1" type="ORF">CITCOLO1_LOCUS20079</name>
</gene>
<protein>
    <submittedName>
        <fullName evidence="1">Uncharacterized protein</fullName>
    </submittedName>
</protein>
<dbReference type="InterPro" id="IPR025322">
    <property type="entry name" value="PADRE_dom"/>
</dbReference>
<dbReference type="Proteomes" id="UP001642487">
    <property type="component" value="Chromosome 8"/>
</dbReference>
<proteinExistence type="predicted"/>
<reference evidence="1 2" key="1">
    <citation type="submission" date="2024-03" db="EMBL/GenBank/DDBJ databases">
        <authorList>
            <person name="Gkanogiannis A."/>
            <person name="Becerra Lopez-Lavalle L."/>
        </authorList>
    </citation>
    <scope>NUCLEOTIDE SEQUENCE [LARGE SCALE GENOMIC DNA]</scope>
</reference>
<evidence type="ECO:0000313" key="1">
    <source>
        <dbReference type="EMBL" id="CAK9327692.1"/>
    </source>
</evidence>
<accession>A0ABP0Z4I5</accession>
<dbReference type="EMBL" id="OZ021742">
    <property type="protein sequence ID" value="CAK9327692.1"/>
    <property type="molecule type" value="Genomic_DNA"/>
</dbReference>